<protein>
    <submittedName>
        <fullName evidence="1">Uncharacterized protein</fullName>
    </submittedName>
</protein>
<dbReference type="AlphaFoldDB" id="A0A2P2R4P5"/>
<proteinExistence type="predicted"/>
<evidence type="ECO:0000313" key="1">
    <source>
        <dbReference type="EMBL" id="MBX74171.1"/>
    </source>
</evidence>
<dbReference type="EMBL" id="GGEC01093687">
    <property type="protein sequence ID" value="MBX74171.1"/>
    <property type="molecule type" value="Transcribed_RNA"/>
</dbReference>
<reference evidence="1" key="1">
    <citation type="submission" date="2018-02" db="EMBL/GenBank/DDBJ databases">
        <title>Rhizophora mucronata_Transcriptome.</title>
        <authorList>
            <person name="Meera S.P."/>
            <person name="Sreeshan A."/>
            <person name="Augustine A."/>
        </authorList>
    </citation>
    <scope>NUCLEOTIDE SEQUENCE</scope>
    <source>
        <tissue evidence="1">Leaf</tissue>
    </source>
</reference>
<accession>A0A2P2R4P5</accession>
<sequence>MNCTCYVLITSEKFLDKIFNEVFSHDL</sequence>
<name>A0A2P2R4P5_RHIMU</name>
<organism evidence="1">
    <name type="scientific">Rhizophora mucronata</name>
    <name type="common">Asiatic mangrove</name>
    <dbReference type="NCBI Taxonomy" id="61149"/>
    <lineage>
        <taxon>Eukaryota</taxon>
        <taxon>Viridiplantae</taxon>
        <taxon>Streptophyta</taxon>
        <taxon>Embryophyta</taxon>
        <taxon>Tracheophyta</taxon>
        <taxon>Spermatophyta</taxon>
        <taxon>Magnoliopsida</taxon>
        <taxon>eudicotyledons</taxon>
        <taxon>Gunneridae</taxon>
        <taxon>Pentapetalae</taxon>
        <taxon>rosids</taxon>
        <taxon>fabids</taxon>
        <taxon>Malpighiales</taxon>
        <taxon>Rhizophoraceae</taxon>
        <taxon>Rhizophora</taxon>
    </lineage>
</organism>